<protein>
    <submittedName>
        <fullName evidence="2">Uncharacterized protein</fullName>
    </submittedName>
</protein>
<sequence length="426" mass="46501">MGNSCLNSELRRGETTPEGNHTRNPSEETTMKPSLLLVALVCVGASWAQPPSGPGVGGRPGLPPFYGPPQYPGQQDDGGWGGMGDLGALFKNNTVRGNLERIWGELRGHLMGFGMANGIVEAFVAQNPWSWDSGTVNAFANGVFLLPLGPPELRTSARNSLYSNATTKDNIDKAIAAFQGMAMVLPVDSVAGRWVNNIVHELRTSKSVTEIMVQTLKPGQSLQDYQQKRDTALTQLTKSQGIEVIRVFHSYASVPVPDAREVFFGMLRWDSKKSVDDRNSIALNSPTPELRAFLATFDSKAYVQVRQIEGPYFDLATVARDGQVVVVAIRQVNKADEAQFQLLRRRYENLLASQDGVLGIYEFEVVSDSLLPSNANPNSKNLKVGIVVAQSKDKWQSAVNALSWDPLTAAYFATFTSLAYQYGVAV</sequence>
<keyword evidence="3" id="KW-1185">Reference proteome</keyword>
<evidence type="ECO:0000313" key="3">
    <source>
        <dbReference type="Proteomes" id="UP000677054"/>
    </source>
</evidence>
<feature type="compositionally biased region" description="Basic and acidic residues" evidence="1">
    <location>
        <begin position="9"/>
        <end position="30"/>
    </location>
</feature>
<accession>A0A7R9AEA8</accession>
<evidence type="ECO:0000313" key="2">
    <source>
        <dbReference type="EMBL" id="CAD7252676.1"/>
    </source>
</evidence>
<dbReference type="EMBL" id="CAJPEV010004707">
    <property type="protein sequence ID" value="CAG0902195.1"/>
    <property type="molecule type" value="Genomic_DNA"/>
</dbReference>
<proteinExistence type="predicted"/>
<dbReference type="EMBL" id="LR904224">
    <property type="protein sequence ID" value="CAD7252676.1"/>
    <property type="molecule type" value="Genomic_DNA"/>
</dbReference>
<name>A0A7R9AEA8_9CRUS</name>
<gene>
    <name evidence="2" type="ORF">DSTB1V02_LOCUS12432</name>
</gene>
<dbReference type="Proteomes" id="UP000677054">
    <property type="component" value="Unassembled WGS sequence"/>
</dbReference>
<evidence type="ECO:0000256" key="1">
    <source>
        <dbReference type="SAM" id="MobiDB-lite"/>
    </source>
</evidence>
<feature type="region of interest" description="Disordered" evidence="1">
    <location>
        <begin position="51"/>
        <end position="78"/>
    </location>
</feature>
<feature type="region of interest" description="Disordered" evidence="1">
    <location>
        <begin position="1"/>
        <end position="30"/>
    </location>
</feature>
<reference evidence="2" key="1">
    <citation type="submission" date="2020-11" db="EMBL/GenBank/DDBJ databases">
        <authorList>
            <person name="Tran Van P."/>
        </authorList>
    </citation>
    <scope>NUCLEOTIDE SEQUENCE</scope>
</reference>
<feature type="compositionally biased region" description="Pro residues" evidence="1">
    <location>
        <begin position="61"/>
        <end position="71"/>
    </location>
</feature>
<dbReference type="AlphaFoldDB" id="A0A7R9AEA8"/>
<organism evidence="2">
    <name type="scientific">Darwinula stevensoni</name>
    <dbReference type="NCBI Taxonomy" id="69355"/>
    <lineage>
        <taxon>Eukaryota</taxon>
        <taxon>Metazoa</taxon>
        <taxon>Ecdysozoa</taxon>
        <taxon>Arthropoda</taxon>
        <taxon>Crustacea</taxon>
        <taxon>Oligostraca</taxon>
        <taxon>Ostracoda</taxon>
        <taxon>Podocopa</taxon>
        <taxon>Podocopida</taxon>
        <taxon>Darwinulocopina</taxon>
        <taxon>Darwinuloidea</taxon>
        <taxon>Darwinulidae</taxon>
        <taxon>Darwinula</taxon>
    </lineage>
</organism>